<organism evidence="2 3">
    <name type="scientific">Elysia crispata</name>
    <name type="common">lettuce slug</name>
    <dbReference type="NCBI Taxonomy" id="231223"/>
    <lineage>
        <taxon>Eukaryota</taxon>
        <taxon>Metazoa</taxon>
        <taxon>Spiralia</taxon>
        <taxon>Lophotrochozoa</taxon>
        <taxon>Mollusca</taxon>
        <taxon>Gastropoda</taxon>
        <taxon>Heterobranchia</taxon>
        <taxon>Euthyneura</taxon>
        <taxon>Panpulmonata</taxon>
        <taxon>Sacoglossa</taxon>
        <taxon>Placobranchoidea</taxon>
        <taxon>Plakobranchidae</taxon>
        <taxon>Elysia</taxon>
    </lineage>
</organism>
<dbReference type="EMBL" id="JAWDGP010003779">
    <property type="protein sequence ID" value="KAK3770972.1"/>
    <property type="molecule type" value="Genomic_DNA"/>
</dbReference>
<protein>
    <submittedName>
        <fullName evidence="2">Uncharacterized protein</fullName>
    </submittedName>
</protein>
<gene>
    <name evidence="2" type="ORF">RRG08_029062</name>
</gene>
<evidence type="ECO:0000313" key="3">
    <source>
        <dbReference type="Proteomes" id="UP001283361"/>
    </source>
</evidence>
<comment type="caution">
    <text evidence="2">The sequence shown here is derived from an EMBL/GenBank/DDBJ whole genome shotgun (WGS) entry which is preliminary data.</text>
</comment>
<name>A0AAE1DHQ9_9GAST</name>
<accession>A0AAE1DHQ9</accession>
<dbReference type="AlphaFoldDB" id="A0AAE1DHQ9"/>
<evidence type="ECO:0000313" key="2">
    <source>
        <dbReference type="EMBL" id="KAK3770972.1"/>
    </source>
</evidence>
<keyword evidence="3" id="KW-1185">Reference proteome</keyword>
<proteinExistence type="predicted"/>
<reference evidence="2" key="1">
    <citation type="journal article" date="2023" name="G3 (Bethesda)">
        <title>A reference genome for the long-term kleptoplast-retaining sea slug Elysia crispata morphotype clarki.</title>
        <authorList>
            <person name="Eastman K.E."/>
            <person name="Pendleton A.L."/>
            <person name="Shaikh M.A."/>
            <person name="Suttiyut T."/>
            <person name="Ogas R."/>
            <person name="Tomko P."/>
            <person name="Gavelis G."/>
            <person name="Widhalm J.R."/>
            <person name="Wisecaver J.H."/>
        </authorList>
    </citation>
    <scope>NUCLEOTIDE SEQUENCE</scope>
    <source>
        <strain evidence="2">ECLA1</strain>
    </source>
</reference>
<sequence>MGYGVVPQLLTLQFGVPSSSSLVNVTEFYYITSQGWLFSAWRITTLEERDIKTNYGVDHVSPEAGHGREEGTIMWKKPRE</sequence>
<evidence type="ECO:0000256" key="1">
    <source>
        <dbReference type="SAM" id="MobiDB-lite"/>
    </source>
</evidence>
<dbReference type="Proteomes" id="UP001283361">
    <property type="component" value="Unassembled WGS sequence"/>
</dbReference>
<feature type="region of interest" description="Disordered" evidence="1">
    <location>
        <begin position="57"/>
        <end position="80"/>
    </location>
</feature>